<feature type="binding site" evidence="10">
    <location>
        <position position="185"/>
    </location>
    <ligand>
        <name>substrate</name>
    </ligand>
</feature>
<keyword evidence="4 8" id="KW-0808">Transferase</keyword>
<dbReference type="EMBL" id="CP006681">
    <property type="protein sequence ID" value="AHI53368.1"/>
    <property type="molecule type" value="Genomic_DNA"/>
</dbReference>
<feature type="binding site" evidence="8">
    <location>
        <position position="189"/>
    </location>
    <ligand>
        <name>Zn(2+)</name>
        <dbReference type="ChEBI" id="CHEBI:29105"/>
    </ligand>
</feature>
<keyword evidence="7 8" id="KW-0067">ATP-binding</keyword>
<dbReference type="SUPFAM" id="SSF57716">
    <property type="entry name" value="Glucocorticoid receptor-like (DNA-binding domain)"/>
    <property type="match status" value="1"/>
</dbReference>
<dbReference type="Proteomes" id="UP000019267">
    <property type="component" value="Chromosome"/>
</dbReference>
<dbReference type="GO" id="GO:0046104">
    <property type="term" value="P:thymidine metabolic process"/>
    <property type="evidence" value="ECO:0007669"/>
    <property type="project" value="TreeGrafter"/>
</dbReference>
<comment type="subcellular location">
    <subcellularLocation>
        <location evidence="8">Cytoplasm</location>
    </subcellularLocation>
</comment>
<keyword evidence="8" id="KW-0963">Cytoplasm</keyword>
<sequence length="197" mass="22366">MSYRINPKSKRGWIELITGCMFAGKTEEFIRRLKRYKYAQQEVLVFKPKIDDRYSETDVFSHSGMSIASIPAKNSQEIKDVVAKTKNIDIIGIDEVQFFDTDIVEVLSKFADEGIIVIANGLDKDYRNDPFQNVDKLLVQAEYVDKLTSICFICGGNASRTQRIVNGVPAKANEPLVVISANEKYEARCRHCYIKPS</sequence>
<feature type="binding site" evidence="8">
    <location>
        <begin position="19"/>
        <end position="26"/>
    </location>
    <ligand>
        <name>ATP</name>
        <dbReference type="ChEBI" id="CHEBI:30616"/>
    </ligand>
</feature>
<name>W6A885_9MOLU</name>
<dbReference type="PROSITE" id="PS00603">
    <property type="entry name" value="TK_CELLULAR_TYPE"/>
    <property type="match status" value="1"/>
</dbReference>
<dbReference type="Pfam" id="PF00265">
    <property type="entry name" value="TK"/>
    <property type="match status" value="1"/>
</dbReference>
<dbReference type="Gene3D" id="3.40.50.300">
    <property type="entry name" value="P-loop containing nucleotide triphosphate hydrolases"/>
    <property type="match status" value="1"/>
</dbReference>
<accession>W6A885</accession>
<keyword evidence="8" id="KW-0862">Zinc</keyword>
<evidence type="ECO:0000256" key="4">
    <source>
        <dbReference type="ARBA" id="ARBA00022679"/>
    </source>
</evidence>
<evidence type="ECO:0000256" key="5">
    <source>
        <dbReference type="ARBA" id="ARBA00022741"/>
    </source>
</evidence>
<reference evidence="13 14" key="1">
    <citation type="journal article" date="2014" name="Genome Biol. Evol.">
        <title>Molecular evolution of the substrate utilization strategies and putative virulence factors in mosquito-associated Spiroplasma species.</title>
        <authorList>
            <person name="Chang T.H."/>
            <person name="Lo W.S."/>
            <person name="Ku C."/>
            <person name="Chen L.L."/>
            <person name="Kuo C.H."/>
        </authorList>
    </citation>
    <scope>NUCLEOTIDE SEQUENCE [LARGE SCALE GENOMIC DNA]</scope>
    <source>
        <strain evidence="13">AES-1</strain>
    </source>
</reference>
<comment type="catalytic activity">
    <reaction evidence="8 11">
        <text>thymidine + ATP = dTMP + ADP + H(+)</text>
        <dbReference type="Rhea" id="RHEA:19129"/>
        <dbReference type="ChEBI" id="CHEBI:15378"/>
        <dbReference type="ChEBI" id="CHEBI:17748"/>
        <dbReference type="ChEBI" id="CHEBI:30616"/>
        <dbReference type="ChEBI" id="CHEBI:63528"/>
        <dbReference type="ChEBI" id="CHEBI:456216"/>
        <dbReference type="EC" id="2.7.1.21"/>
    </reaction>
</comment>
<evidence type="ECO:0000256" key="11">
    <source>
        <dbReference type="RuleBase" id="RU000544"/>
    </source>
</evidence>
<dbReference type="STRING" id="1276246.SCULI_v1c10280"/>
<evidence type="ECO:0000256" key="12">
    <source>
        <dbReference type="RuleBase" id="RU004165"/>
    </source>
</evidence>
<dbReference type="GO" id="GO:0071897">
    <property type="term" value="P:DNA biosynthetic process"/>
    <property type="evidence" value="ECO:0007669"/>
    <property type="project" value="UniProtKB-KW"/>
</dbReference>
<dbReference type="InterPro" id="IPR001267">
    <property type="entry name" value="Thymidine_kinase"/>
</dbReference>
<dbReference type="GO" id="GO:0005829">
    <property type="term" value="C:cytosol"/>
    <property type="evidence" value="ECO:0007669"/>
    <property type="project" value="TreeGrafter"/>
</dbReference>
<dbReference type="InterPro" id="IPR027417">
    <property type="entry name" value="P-loop_NTPase"/>
</dbReference>
<evidence type="ECO:0000256" key="1">
    <source>
        <dbReference type="ARBA" id="ARBA00007587"/>
    </source>
</evidence>
<evidence type="ECO:0000256" key="7">
    <source>
        <dbReference type="ARBA" id="ARBA00022840"/>
    </source>
</evidence>
<dbReference type="GO" id="GO:0005524">
    <property type="term" value="F:ATP binding"/>
    <property type="evidence" value="ECO:0007669"/>
    <property type="project" value="UniProtKB-UniRule"/>
</dbReference>
<dbReference type="GO" id="GO:0004797">
    <property type="term" value="F:thymidine kinase activity"/>
    <property type="evidence" value="ECO:0007669"/>
    <property type="project" value="UniProtKB-UniRule"/>
</dbReference>
<feature type="binding site" evidence="8">
    <location>
        <position position="151"/>
    </location>
    <ligand>
        <name>Zn(2+)</name>
        <dbReference type="ChEBI" id="CHEBI:29105"/>
    </ligand>
</feature>
<proteinExistence type="inferred from homology"/>
<dbReference type="HAMAP" id="MF_00124">
    <property type="entry name" value="Thymidine_kinase"/>
    <property type="match status" value="1"/>
</dbReference>
<dbReference type="OrthoDB" id="9781579at2"/>
<dbReference type="KEGG" id="scq:SCULI_v1c10280"/>
<dbReference type="GO" id="GO:0008270">
    <property type="term" value="F:zinc ion binding"/>
    <property type="evidence" value="ECO:0007669"/>
    <property type="project" value="UniProtKB-UniRule"/>
</dbReference>
<evidence type="ECO:0000313" key="14">
    <source>
        <dbReference type="Proteomes" id="UP000019267"/>
    </source>
</evidence>
<dbReference type="eggNOG" id="COG1435">
    <property type="taxonomic scope" value="Bacteria"/>
</dbReference>
<dbReference type="PATRIC" id="fig|1276246.3.peg.1024"/>
<dbReference type="Gene3D" id="3.30.60.20">
    <property type="match status" value="1"/>
</dbReference>
<comment type="similarity">
    <text evidence="1 8 12">Belongs to the thymidine kinase family.</text>
</comment>
<dbReference type="RefSeq" id="WP_025363590.1">
    <property type="nucleotide sequence ID" value="NZ_CP006681.1"/>
</dbReference>
<evidence type="ECO:0000256" key="3">
    <source>
        <dbReference type="ARBA" id="ARBA00022634"/>
    </source>
</evidence>
<dbReference type="HOGENOM" id="CLU_064400_3_0_14"/>
<feature type="binding site" evidence="8">
    <location>
        <position position="154"/>
    </location>
    <ligand>
        <name>Zn(2+)</name>
        <dbReference type="ChEBI" id="CHEBI:29105"/>
    </ligand>
</feature>
<dbReference type="NCBIfam" id="NF003296">
    <property type="entry name" value="PRK04296.1-1"/>
    <property type="match status" value="1"/>
</dbReference>
<dbReference type="AlphaFoldDB" id="W6A885"/>
<dbReference type="PANTHER" id="PTHR11441">
    <property type="entry name" value="THYMIDINE KINASE"/>
    <property type="match status" value="1"/>
</dbReference>
<keyword evidence="6 8" id="KW-0418">Kinase</keyword>
<keyword evidence="8" id="KW-0479">Metal-binding</keyword>
<dbReference type="InterPro" id="IPR020633">
    <property type="entry name" value="Thymidine_kinase_CS"/>
</dbReference>
<evidence type="ECO:0000313" key="13">
    <source>
        <dbReference type="EMBL" id="AHI53368.1"/>
    </source>
</evidence>
<gene>
    <name evidence="8 13" type="primary">tdk</name>
    <name evidence="13" type="ORF">SCULI_v1c10280</name>
</gene>
<dbReference type="EC" id="2.7.1.21" evidence="2 8"/>
<dbReference type="PANTHER" id="PTHR11441:SF0">
    <property type="entry name" value="THYMIDINE KINASE, CYTOSOLIC"/>
    <property type="match status" value="1"/>
</dbReference>
<evidence type="ECO:0000256" key="2">
    <source>
        <dbReference type="ARBA" id="ARBA00012118"/>
    </source>
</evidence>
<keyword evidence="3 8" id="KW-0237">DNA synthesis</keyword>
<feature type="active site" description="Proton acceptor" evidence="8 9">
    <location>
        <position position="95"/>
    </location>
</feature>
<comment type="subunit">
    <text evidence="8">Homotetramer.</text>
</comment>
<evidence type="ECO:0000256" key="6">
    <source>
        <dbReference type="ARBA" id="ARBA00022777"/>
    </source>
</evidence>
<evidence type="ECO:0000256" key="9">
    <source>
        <dbReference type="PIRSR" id="PIRSR035805-1"/>
    </source>
</evidence>
<keyword evidence="14" id="KW-1185">Reference proteome</keyword>
<evidence type="ECO:0000256" key="10">
    <source>
        <dbReference type="PIRSR" id="PIRSR035805-2"/>
    </source>
</evidence>
<feature type="binding site" evidence="8">
    <location>
        <position position="192"/>
    </location>
    <ligand>
        <name>Zn(2+)</name>
        <dbReference type="ChEBI" id="CHEBI:29105"/>
    </ligand>
</feature>
<dbReference type="SUPFAM" id="SSF52540">
    <property type="entry name" value="P-loop containing nucleoside triphosphate hydrolases"/>
    <property type="match status" value="1"/>
</dbReference>
<keyword evidence="5 8" id="KW-0547">Nucleotide-binding</keyword>
<feature type="binding site" evidence="8">
    <location>
        <begin position="94"/>
        <end position="97"/>
    </location>
    <ligand>
        <name>ATP</name>
        <dbReference type="ChEBI" id="CHEBI:30616"/>
    </ligand>
</feature>
<evidence type="ECO:0000256" key="8">
    <source>
        <dbReference type="HAMAP-Rule" id="MF_00124"/>
    </source>
</evidence>
<dbReference type="PIRSF" id="PIRSF035805">
    <property type="entry name" value="TK_cell"/>
    <property type="match status" value="1"/>
</dbReference>
<organism evidence="13 14">
    <name type="scientific">Spiroplasma culicicola AES-1</name>
    <dbReference type="NCBI Taxonomy" id="1276246"/>
    <lineage>
        <taxon>Bacteria</taxon>
        <taxon>Bacillati</taxon>
        <taxon>Mycoplasmatota</taxon>
        <taxon>Mollicutes</taxon>
        <taxon>Entomoplasmatales</taxon>
        <taxon>Spiroplasmataceae</taxon>
        <taxon>Spiroplasma</taxon>
    </lineage>
</organism>
<protein>
    <recommendedName>
        <fullName evidence="2 8">Thymidine kinase</fullName>
        <ecNumber evidence="2 8">2.7.1.21</ecNumber>
    </recommendedName>
</protein>